<dbReference type="Gene3D" id="2.40.70.10">
    <property type="entry name" value="Acid Proteases"/>
    <property type="match status" value="2"/>
</dbReference>
<keyword evidence="3" id="KW-0064">Aspartyl protease</keyword>
<dbReference type="PANTHER" id="PTHR13683:SF316">
    <property type="entry name" value="ASPARTYL PROTEASE APCB1"/>
    <property type="match status" value="1"/>
</dbReference>
<evidence type="ECO:0000259" key="8">
    <source>
        <dbReference type="PROSITE" id="PS51767"/>
    </source>
</evidence>
<dbReference type="Pfam" id="PF14543">
    <property type="entry name" value="TAXi_N"/>
    <property type="match status" value="1"/>
</dbReference>
<feature type="active site" evidence="5">
    <location>
        <position position="419"/>
    </location>
</feature>
<dbReference type="Proteomes" id="UP001642360">
    <property type="component" value="Unassembled WGS sequence"/>
</dbReference>
<dbReference type="InterPro" id="IPR033121">
    <property type="entry name" value="PEPTIDASE_A1"/>
</dbReference>
<evidence type="ECO:0000256" key="3">
    <source>
        <dbReference type="ARBA" id="ARBA00022750"/>
    </source>
</evidence>
<evidence type="ECO:0000313" key="9">
    <source>
        <dbReference type="EMBL" id="CAK9147741.1"/>
    </source>
</evidence>
<dbReference type="GO" id="GO:0004190">
    <property type="term" value="F:aspartic-type endopeptidase activity"/>
    <property type="evidence" value="ECO:0007669"/>
    <property type="project" value="UniProtKB-KW"/>
</dbReference>
<proteinExistence type="inferred from homology"/>
<keyword evidence="7" id="KW-0812">Transmembrane</keyword>
<comment type="similarity">
    <text evidence="1">Belongs to the peptidase A1 family.</text>
</comment>
<protein>
    <recommendedName>
        <fullName evidence="8">Peptidase A1 domain-containing protein</fullName>
    </recommendedName>
</protein>
<dbReference type="InterPro" id="IPR001461">
    <property type="entry name" value="Aspartic_peptidase_A1"/>
</dbReference>
<keyword evidence="7" id="KW-0472">Membrane</keyword>
<dbReference type="InterPro" id="IPR021109">
    <property type="entry name" value="Peptidase_aspartic_dom_sf"/>
</dbReference>
<dbReference type="PROSITE" id="PS00141">
    <property type="entry name" value="ASP_PROTEASE"/>
    <property type="match status" value="1"/>
</dbReference>
<evidence type="ECO:0000256" key="2">
    <source>
        <dbReference type="ARBA" id="ARBA00022670"/>
    </source>
</evidence>
<feature type="region of interest" description="Disordered" evidence="6">
    <location>
        <begin position="1"/>
        <end position="66"/>
    </location>
</feature>
<keyword evidence="10" id="KW-1185">Reference proteome</keyword>
<feature type="transmembrane region" description="Helical" evidence="7">
    <location>
        <begin position="83"/>
        <end position="101"/>
    </location>
</feature>
<dbReference type="InterPro" id="IPR032861">
    <property type="entry name" value="TAXi_N"/>
</dbReference>
<dbReference type="FunFam" id="2.40.70.10:FF:000015">
    <property type="entry name" value="Aspartyl protease family protein"/>
    <property type="match status" value="1"/>
</dbReference>
<dbReference type="PANTHER" id="PTHR13683">
    <property type="entry name" value="ASPARTYL PROTEASES"/>
    <property type="match status" value="1"/>
</dbReference>
<evidence type="ECO:0000256" key="5">
    <source>
        <dbReference type="PIRSR" id="PIRSR601461-1"/>
    </source>
</evidence>
<dbReference type="InterPro" id="IPR001969">
    <property type="entry name" value="Aspartic_peptidase_AS"/>
</dbReference>
<sequence>MESDEAPQLTGVVIITLPPPDNPSKGKTITAFTLTDSPLTPPQHPHQAPQLQHNHQLPSRSSPTNQLQFSLSRGMGLLGSPRTVFGLLGISLIALILWVSVSQKTLFELKDVDDDDKPNSFIFPLYPKFGTRGMSKRDVELKLGRFVDFNPENVVSNDGMRHKKKIKSVSTASAIDSTTILPVRGNIYPDGLYYTYMLIGSPPRPYFLDMDTGSDLTWIQCDAPCTSCAKGPHPFYKPMKDSIVPSKDSLCIEVQKTQRTGNCETCHQCDYEIEYADDSSSIGVLAKDELHLEIANGSVAKLKAIFGCAYDQQGLLLSSLAKTDGILGLSRAKVSLPSQLASQGIINNVIGHCLTSEADGGGYMFLGDDFVPYWKMAWVPMLSSPLMNFYHAEVVRMNYGSKQLSLGGLNNGLGRVVFDSGSSYTYFTKQAYSDLVDSFKDISGEDLIQDASDPTLPICWRAKSPIRYGCTI</sequence>
<dbReference type="AlphaFoldDB" id="A0ABC8RRW7"/>
<name>A0ABC8RRW7_9AQUA</name>
<feature type="compositionally biased region" description="Polar residues" evidence="6">
    <location>
        <begin position="25"/>
        <end position="37"/>
    </location>
</feature>
<evidence type="ECO:0000256" key="1">
    <source>
        <dbReference type="ARBA" id="ARBA00007447"/>
    </source>
</evidence>
<evidence type="ECO:0000256" key="4">
    <source>
        <dbReference type="ARBA" id="ARBA00022801"/>
    </source>
</evidence>
<feature type="domain" description="Peptidase A1" evidence="8">
    <location>
        <begin position="193"/>
        <end position="472"/>
    </location>
</feature>
<keyword evidence="2" id="KW-0645">Protease</keyword>
<dbReference type="SUPFAM" id="SSF50630">
    <property type="entry name" value="Acid proteases"/>
    <property type="match status" value="1"/>
</dbReference>
<gene>
    <name evidence="9" type="ORF">ILEXP_LOCUS15681</name>
</gene>
<reference evidence="9 10" key="1">
    <citation type="submission" date="2024-02" db="EMBL/GenBank/DDBJ databases">
        <authorList>
            <person name="Vignale AGUSTIN F."/>
            <person name="Sosa J E."/>
            <person name="Modenutti C."/>
        </authorList>
    </citation>
    <scope>NUCLEOTIDE SEQUENCE [LARGE SCALE GENOMIC DNA]</scope>
</reference>
<evidence type="ECO:0000313" key="10">
    <source>
        <dbReference type="Proteomes" id="UP001642360"/>
    </source>
</evidence>
<dbReference type="PROSITE" id="PS51767">
    <property type="entry name" value="PEPTIDASE_A1"/>
    <property type="match status" value="1"/>
</dbReference>
<dbReference type="EMBL" id="CAUOFW020001724">
    <property type="protein sequence ID" value="CAK9147741.1"/>
    <property type="molecule type" value="Genomic_DNA"/>
</dbReference>
<dbReference type="GO" id="GO:0006508">
    <property type="term" value="P:proteolysis"/>
    <property type="evidence" value="ECO:0007669"/>
    <property type="project" value="UniProtKB-KW"/>
</dbReference>
<keyword evidence="4" id="KW-0378">Hydrolase</keyword>
<feature type="compositionally biased region" description="Low complexity" evidence="6">
    <location>
        <begin position="45"/>
        <end position="58"/>
    </location>
</feature>
<keyword evidence="7" id="KW-1133">Transmembrane helix</keyword>
<evidence type="ECO:0000256" key="6">
    <source>
        <dbReference type="SAM" id="MobiDB-lite"/>
    </source>
</evidence>
<evidence type="ECO:0000256" key="7">
    <source>
        <dbReference type="SAM" id="Phobius"/>
    </source>
</evidence>
<accession>A0ABC8RRW7</accession>
<organism evidence="9 10">
    <name type="scientific">Ilex paraguariensis</name>
    <name type="common">yerba mate</name>
    <dbReference type="NCBI Taxonomy" id="185542"/>
    <lineage>
        <taxon>Eukaryota</taxon>
        <taxon>Viridiplantae</taxon>
        <taxon>Streptophyta</taxon>
        <taxon>Embryophyta</taxon>
        <taxon>Tracheophyta</taxon>
        <taxon>Spermatophyta</taxon>
        <taxon>Magnoliopsida</taxon>
        <taxon>eudicotyledons</taxon>
        <taxon>Gunneridae</taxon>
        <taxon>Pentapetalae</taxon>
        <taxon>asterids</taxon>
        <taxon>campanulids</taxon>
        <taxon>Aquifoliales</taxon>
        <taxon>Aquifoliaceae</taxon>
        <taxon>Ilex</taxon>
    </lineage>
</organism>
<comment type="caution">
    <text evidence="9">The sequence shown here is derived from an EMBL/GenBank/DDBJ whole genome shotgun (WGS) entry which is preliminary data.</text>
</comment>
<feature type="active site" evidence="5">
    <location>
        <position position="211"/>
    </location>
</feature>